<dbReference type="GO" id="GO:0003777">
    <property type="term" value="F:microtubule motor activity"/>
    <property type="evidence" value="ECO:0007669"/>
    <property type="project" value="InterPro"/>
</dbReference>
<dbReference type="InterPro" id="IPR001752">
    <property type="entry name" value="Kinesin_motor_dom"/>
</dbReference>
<dbReference type="InterPro" id="IPR036961">
    <property type="entry name" value="Kinesin_motor_dom_sf"/>
</dbReference>
<dbReference type="AlphaFoldDB" id="A0A803R5H8"/>
<reference evidence="6" key="2">
    <citation type="submission" date="2021-03" db="UniProtKB">
        <authorList>
            <consortium name="EnsemblPlants"/>
        </authorList>
    </citation>
    <scope>IDENTIFICATION</scope>
</reference>
<comment type="caution">
    <text evidence="2">Lacks conserved residue(s) required for the propagation of feature annotation.</text>
</comment>
<dbReference type="Gene3D" id="3.40.850.10">
    <property type="entry name" value="Kinesin motor domain"/>
    <property type="match status" value="1"/>
</dbReference>
<evidence type="ECO:0000256" key="3">
    <source>
        <dbReference type="SAM" id="Coils"/>
    </source>
</evidence>
<dbReference type="PANTHER" id="PTHR47972:SF22">
    <property type="entry name" value="KINESIN-LIKE PROTEIN KIN-14A-RELATED"/>
    <property type="match status" value="1"/>
</dbReference>
<sequence>MANNRWNWEVTGFEPRKTTTTMSSSSATSSPKSASTDFDDYKHGAPLVRRYSISAGSVLPLHSELSKHTIASKLQKLKDNINLAREDYLELRQEASELQEYSNAKLDRVKRYLGVLGDKSRKLDQFALETEARISPLINEKRRLFNDLLTAKGNIKIACRTRPLFEDEGPSVAEYPDDFTIRVMTGDDSFSNPKKDFEFDRVYGPHVGQGELQICLVLVCLCGFVC</sequence>
<dbReference type="EnsemblPlants" id="novel_model_5346_5bd9a17a">
    <property type="protein sequence ID" value="cds.novel_model_5346_5bd9a17a"/>
    <property type="gene ID" value="novel_gene_2774_5bd9a17a"/>
</dbReference>
<feature type="domain" description="Kinesin motor" evidence="5">
    <location>
        <begin position="154"/>
        <end position="226"/>
    </location>
</feature>
<reference evidence="6" key="1">
    <citation type="submission" date="2018-11" db="EMBL/GenBank/DDBJ databases">
        <authorList>
            <person name="Grassa J C."/>
        </authorList>
    </citation>
    <scope>NUCLEOTIDE SEQUENCE [LARGE SCALE GENOMIC DNA]</scope>
</reference>
<dbReference type="GO" id="GO:0007018">
    <property type="term" value="P:microtubule-based movement"/>
    <property type="evidence" value="ECO:0007669"/>
    <property type="project" value="InterPro"/>
</dbReference>
<dbReference type="PANTHER" id="PTHR47972">
    <property type="entry name" value="KINESIN-LIKE PROTEIN KLP-3"/>
    <property type="match status" value="1"/>
</dbReference>
<keyword evidence="1" id="KW-0505">Motor protein</keyword>
<evidence type="ECO:0000256" key="4">
    <source>
        <dbReference type="SAM" id="MobiDB-lite"/>
    </source>
</evidence>
<protein>
    <recommendedName>
        <fullName evidence="5">Kinesin motor domain-containing protein</fullName>
    </recommendedName>
</protein>
<feature type="region of interest" description="Disordered" evidence="4">
    <location>
        <begin position="17"/>
        <end position="39"/>
    </location>
</feature>
<comment type="similarity">
    <text evidence="2">Belongs to the TRAFAC class myosin-kinesin ATPase superfamily. Kinesin family.</text>
</comment>
<feature type="coiled-coil region" evidence="3">
    <location>
        <begin position="74"/>
        <end position="101"/>
    </location>
</feature>
<dbReference type="PROSITE" id="PS50067">
    <property type="entry name" value="KINESIN_MOTOR_2"/>
    <property type="match status" value="1"/>
</dbReference>
<dbReference type="InterPro" id="IPR027640">
    <property type="entry name" value="Kinesin-like_fam"/>
</dbReference>
<dbReference type="SUPFAM" id="SSF52540">
    <property type="entry name" value="P-loop containing nucleoside triphosphate hydrolases"/>
    <property type="match status" value="1"/>
</dbReference>
<dbReference type="EMBL" id="UZAU01000589">
    <property type="status" value="NOT_ANNOTATED_CDS"/>
    <property type="molecule type" value="Genomic_DNA"/>
</dbReference>
<dbReference type="GO" id="GO:0005524">
    <property type="term" value="F:ATP binding"/>
    <property type="evidence" value="ECO:0007669"/>
    <property type="project" value="InterPro"/>
</dbReference>
<dbReference type="GO" id="GO:0008017">
    <property type="term" value="F:microtubule binding"/>
    <property type="evidence" value="ECO:0007669"/>
    <property type="project" value="InterPro"/>
</dbReference>
<feature type="compositionally biased region" description="Low complexity" evidence="4">
    <location>
        <begin position="18"/>
        <end position="36"/>
    </location>
</feature>
<name>A0A803R5H8_CANSA</name>
<evidence type="ECO:0000256" key="1">
    <source>
        <dbReference type="ARBA" id="ARBA00023175"/>
    </source>
</evidence>
<evidence type="ECO:0000313" key="6">
    <source>
        <dbReference type="EnsemblPlants" id="cds.novel_model_5346_5bd9a17a"/>
    </source>
</evidence>
<dbReference type="InterPro" id="IPR027417">
    <property type="entry name" value="P-loop_NTPase"/>
</dbReference>
<dbReference type="Gramene" id="novel_model_5346_5bd9a17a">
    <property type="protein sequence ID" value="cds.novel_model_5346_5bd9a17a"/>
    <property type="gene ID" value="novel_gene_2774_5bd9a17a"/>
</dbReference>
<dbReference type="Proteomes" id="UP000596661">
    <property type="component" value="Chromosome 6"/>
</dbReference>
<accession>A0A803R5H8</accession>
<evidence type="ECO:0000256" key="2">
    <source>
        <dbReference type="PROSITE-ProRule" id="PRU00283"/>
    </source>
</evidence>
<proteinExistence type="inferred from homology"/>
<keyword evidence="3" id="KW-0175">Coiled coil</keyword>
<evidence type="ECO:0000259" key="5">
    <source>
        <dbReference type="PROSITE" id="PS50067"/>
    </source>
</evidence>
<evidence type="ECO:0000313" key="7">
    <source>
        <dbReference type="Proteomes" id="UP000596661"/>
    </source>
</evidence>
<dbReference type="GO" id="GO:0015630">
    <property type="term" value="C:microtubule cytoskeleton"/>
    <property type="evidence" value="ECO:0007669"/>
    <property type="project" value="TreeGrafter"/>
</dbReference>
<organism evidence="6 7">
    <name type="scientific">Cannabis sativa</name>
    <name type="common">Hemp</name>
    <name type="synonym">Marijuana</name>
    <dbReference type="NCBI Taxonomy" id="3483"/>
    <lineage>
        <taxon>Eukaryota</taxon>
        <taxon>Viridiplantae</taxon>
        <taxon>Streptophyta</taxon>
        <taxon>Embryophyta</taxon>
        <taxon>Tracheophyta</taxon>
        <taxon>Spermatophyta</taxon>
        <taxon>Magnoliopsida</taxon>
        <taxon>eudicotyledons</taxon>
        <taxon>Gunneridae</taxon>
        <taxon>Pentapetalae</taxon>
        <taxon>rosids</taxon>
        <taxon>fabids</taxon>
        <taxon>Rosales</taxon>
        <taxon>Cannabaceae</taxon>
        <taxon>Cannabis</taxon>
    </lineage>
</organism>
<keyword evidence="7" id="KW-1185">Reference proteome</keyword>